<dbReference type="GO" id="GO:0016791">
    <property type="term" value="F:phosphatase activity"/>
    <property type="evidence" value="ECO:0007669"/>
    <property type="project" value="TreeGrafter"/>
</dbReference>
<organism evidence="3 4">
    <name type="scientific">Megamonas hypermegale</name>
    <dbReference type="NCBI Taxonomy" id="158847"/>
    <lineage>
        <taxon>Bacteria</taxon>
        <taxon>Bacillati</taxon>
        <taxon>Bacillota</taxon>
        <taxon>Negativicutes</taxon>
        <taxon>Selenomonadales</taxon>
        <taxon>Selenomonadaceae</taxon>
        <taxon>Megamonas</taxon>
    </lineage>
</organism>
<reference evidence="3 4" key="1">
    <citation type="submission" date="2017-06" db="EMBL/GenBank/DDBJ databases">
        <authorList>
            <consortium name="Pathogen Informatics"/>
        </authorList>
    </citation>
    <scope>NUCLEOTIDE SEQUENCE [LARGE SCALE GENOMIC DNA]</scope>
    <source>
        <strain evidence="3 4">NCTC10570</strain>
    </source>
</reference>
<evidence type="ECO:0000313" key="3">
    <source>
        <dbReference type="EMBL" id="SNV02178.1"/>
    </source>
</evidence>
<feature type="active site" description="Proton donor/acceptor" evidence="1">
    <location>
        <position position="82"/>
    </location>
</feature>
<dbReference type="PIRSF" id="PIRSF000709">
    <property type="entry name" value="6PFK_2-Ptase"/>
    <property type="match status" value="1"/>
</dbReference>
<feature type="active site" description="Tele-phosphohistidine intermediate" evidence="1">
    <location>
        <position position="9"/>
    </location>
</feature>
<dbReference type="InterPro" id="IPR013078">
    <property type="entry name" value="His_Pase_superF_clade-1"/>
</dbReference>
<dbReference type="SMART" id="SM00855">
    <property type="entry name" value="PGAM"/>
    <property type="match status" value="1"/>
</dbReference>
<dbReference type="SUPFAM" id="SSF53254">
    <property type="entry name" value="Phosphoglycerate mutase-like"/>
    <property type="match status" value="1"/>
</dbReference>
<feature type="binding site" evidence="2">
    <location>
        <begin position="8"/>
        <end position="15"/>
    </location>
    <ligand>
        <name>substrate</name>
    </ligand>
</feature>
<protein>
    <submittedName>
        <fullName evidence="3">Phosphoglyceromutase</fullName>
    </submittedName>
</protein>
<dbReference type="AlphaFoldDB" id="A0A239TY99"/>
<name>A0A239TY99_9FIRM</name>
<dbReference type="Pfam" id="PF00300">
    <property type="entry name" value="His_Phos_1"/>
    <property type="match status" value="1"/>
</dbReference>
<dbReference type="Gene3D" id="3.40.50.1240">
    <property type="entry name" value="Phosphoglycerate mutase-like"/>
    <property type="match status" value="1"/>
</dbReference>
<keyword evidence="4" id="KW-1185">Reference proteome</keyword>
<dbReference type="PANTHER" id="PTHR48100">
    <property type="entry name" value="BROAD-SPECIFICITY PHOSPHATASE YOR283W-RELATED"/>
    <property type="match status" value="1"/>
</dbReference>
<dbReference type="CDD" id="cd07067">
    <property type="entry name" value="HP_PGM_like"/>
    <property type="match status" value="1"/>
</dbReference>
<dbReference type="Proteomes" id="UP000215383">
    <property type="component" value="Chromosome 1"/>
</dbReference>
<dbReference type="RefSeq" id="WP_027890247.1">
    <property type="nucleotide sequence ID" value="NZ_CALXYH010000012.1"/>
</dbReference>
<gene>
    <name evidence="3" type="ORF">SAMEA4364220_01549</name>
</gene>
<feature type="binding site" evidence="2">
    <location>
        <position position="58"/>
    </location>
    <ligand>
        <name>substrate</name>
    </ligand>
</feature>
<dbReference type="eggNOG" id="COG0406">
    <property type="taxonomic scope" value="Bacteria"/>
</dbReference>
<accession>A0A239TY99</accession>
<dbReference type="EMBL" id="LT906446">
    <property type="protein sequence ID" value="SNV02178.1"/>
    <property type="molecule type" value="Genomic_DNA"/>
</dbReference>
<proteinExistence type="predicted"/>
<dbReference type="OrthoDB" id="9781415at2"/>
<dbReference type="GeneID" id="78507546"/>
<evidence type="ECO:0000256" key="1">
    <source>
        <dbReference type="PIRSR" id="PIRSR613078-1"/>
    </source>
</evidence>
<sequence>MIKVILVRHGKTLWNSSGRFQGQANTELSPEGIMQAQKLAENFPVEHIDAVYSSPLDRAFITGKTIADKFHVPIKADKRLCEINFGAWEGLTYDEIHAKWPNEIEMLFSRPDEVVIPKGEQFIQVQERAKSALKDILAENTVENQDRVVVITAHGGILRALLSYILHMPLRYIWALRQDNTAVNIISFFGEKYNIELINSTAHLGLVKQSKPGRF</sequence>
<evidence type="ECO:0000256" key="2">
    <source>
        <dbReference type="PIRSR" id="PIRSR613078-2"/>
    </source>
</evidence>
<dbReference type="InterPro" id="IPR029033">
    <property type="entry name" value="His_PPase_superfam"/>
</dbReference>
<dbReference type="InterPro" id="IPR050275">
    <property type="entry name" value="PGM_Phosphatase"/>
</dbReference>
<evidence type="ECO:0000313" key="4">
    <source>
        <dbReference type="Proteomes" id="UP000215383"/>
    </source>
</evidence>